<organism evidence="2">
    <name type="scientific">Mycobacterium sp. (strain JLS)</name>
    <dbReference type="NCBI Taxonomy" id="164757"/>
    <lineage>
        <taxon>Bacteria</taxon>
        <taxon>Bacillati</taxon>
        <taxon>Actinomycetota</taxon>
        <taxon>Actinomycetes</taxon>
        <taxon>Mycobacteriales</taxon>
        <taxon>Mycobacteriaceae</taxon>
        <taxon>Mycobacterium</taxon>
    </lineage>
</organism>
<feature type="region of interest" description="Disordered" evidence="1">
    <location>
        <begin position="116"/>
        <end position="234"/>
    </location>
</feature>
<feature type="compositionally biased region" description="Basic and acidic residues" evidence="1">
    <location>
        <begin position="153"/>
        <end position="176"/>
    </location>
</feature>
<name>A0A5Q5CLA1_MYCSJ</name>
<proteinExistence type="predicted"/>
<reference evidence="2" key="1">
    <citation type="submission" date="2007-02" db="EMBL/GenBank/DDBJ databases">
        <title>Complete sequence of Mycobacterium sp. JLS.</title>
        <authorList>
            <consortium name="US DOE Joint Genome Institute"/>
            <person name="Copeland A."/>
            <person name="Lucas S."/>
            <person name="Lapidus A."/>
            <person name="Barry K."/>
            <person name="Detter J.C."/>
            <person name="Glavina del Rio T."/>
            <person name="Hammon N."/>
            <person name="Israni S."/>
            <person name="Dalin E."/>
            <person name="Tice H."/>
            <person name="Pitluck S."/>
            <person name="Chain P."/>
            <person name="Malfatti S."/>
            <person name="Shin M."/>
            <person name="Vergez L."/>
            <person name="Schmutz J."/>
            <person name="Larimer F."/>
            <person name="Land M."/>
            <person name="Hauser L."/>
            <person name="Kyrpides N."/>
            <person name="Mikhailova N."/>
            <person name="Miller C.D."/>
            <person name="Anderson A.J."/>
            <person name="Sims R.C."/>
            <person name="Richardson P."/>
        </authorList>
    </citation>
    <scope>NUCLEOTIDE SEQUENCE [LARGE SCALE GENOMIC DNA]</scope>
    <source>
        <strain evidence="2">JLS</strain>
    </source>
</reference>
<gene>
    <name evidence="2" type="ordered locus">Mjls_4489</name>
</gene>
<evidence type="ECO:0000256" key="1">
    <source>
        <dbReference type="SAM" id="MobiDB-lite"/>
    </source>
</evidence>
<sequence precursor="true">MDLNRWLAKCAARRPHVFLAELPGNWALRVATQNLIAARGWRQAVSPADADVLAVCGTAADDEFDDLIDRLWDQLPGPRARVDIRDLSATSSQLDRAAGVLIDTRWQRTDALNRTQSAAPMPQHDAGTEAHHMPHSATGHGHPADNVSSETAHGGDDANGHDGSDDHATHDQKRQGDASPHGGSDRHHPEQDSHEPTDHSAHQHHDHGAHGDPGEDGHHDMGHSGHHHMDHSDMDMAPAGIALAQGGEDRDGLEMDALHVRLGPFLAYWPAGLMLRCALQGDVITAAQPHLMGAASNEQPQPPLGSWMQAARHTDHVIDLLVLAGWPRAAARARRLRQVLLDDPVDNLEASKQADALATVVRRSRVLRWALRDLAPIAGDDSDRYGLAAALGGDTYDRLLTRLDVVQRAVRDEADAAQLHVPDSAVEHMLPDLVEGLDLATARLVIAGLGIELSPAERGHHA</sequence>
<dbReference type="AlphaFoldDB" id="A0A5Q5CLA1"/>
<protein>
    <submittedName>
        <fullName evidence="2">Uncharacterized protein</fullName>
    </submittedName>
</protein>
<evidence type="ECO:0000313" key="2">
    <source>
        <dbReference type="EMBL" id="ABO00259.1"/>
    </source>
</evidence>
<feature type="compositionally biased region" description="Basic and acidic residues" evidence="1">
    <location>
        <begin position="183"/>
        <end position="223"/>
    </location>
</feature>
<accession>A0A5Q5CLA1</accession>
<dbReference type="KEGG" id="mjl:Mjls_4489"/>
<dbReference type="EMBL" id="CP000580">
    <property type="protein sequence ID" value="ABO00259.1"/>
    <property type="molecule type" value="Genomic_DNA"/>
</dbReference>